<name>N0B8P6_9HYPH</name>
<keyword evidence="4" id="KW-0949">S-adenosyl-L-methionine</keyword>
<evidence type="ECO:0000256" key="1">
    <source>
        <dbReference type="ARBA" id="ARBA00010815"/>
    </source>
</evidence>
<evidence type="ECO:0000256" key="2">
    <source>
        <dbReference type="ARBA" id="ARBA00022603"/>
    </source>
</evidence>
<accession>N0B8P6</accession>
<dbReference type="InterPro" id="IPR050723">
    <property type="entry name" value="CFA/CMAS"/>
</dbReference>
<dbReference type="Pfam" id="PF02353">
    <property type="entry name" value="CMAS"/>
    <property type="match status" value="1"/>
</dbReference>
<keyword evidence="7" id="KW-1185">Reference proteome</keyword>
<dbReference type="GO" id="GO:0008168">
    <property type="term" value="F:methyltransferase activity"/>
    <property type="evidence" value="ECO:0007669"/>
    <property type="project" value="UniProtKB-KW"/>
</dbReference>
<dbReference type="PANTHER" id="PTHR43667">
    <property type="entry name" value="CYCLOPROPANE-FATTY-ACYL-PHOSPHOLIPID SYNTHASE"/>
    <property type="match status" value="1"/>
</dbReference>
<comment type="similarity">
    <text evidence="1">Belongs to the CFA/CMAS family.</text>
</comment>
<dbReference type="HOGENOM" id="CLU_026434_6_1_5"/>
<dbReference type="EMBL" id="CP005587">
    <property type="protein sequence ID" value="AGK58637.1"/>
    <property type="molecule type" value="Genomic_DNA"/>
</dbReference>
<sequence length="534" mass="60150">MRTIILHAAARRNRPVVDADRTTTIEAESNEYRMPISTIPTATPATRSSLRLIDPPLFAIDLLHDLNRVIEFDAEISFNDGVFGQSTSSTKFMCGTKLQLDRFCIWLFRRTTMIIALRSLINHSILHGSLTLELPAGEHLTAGDGSGAPLTIRLKDMRAVRELLLNPELALGELYTDGRLTVSGGTIYDLLDLLGRNLPSLTPPQIGRWRHAVRTVFDRWRRGNSERLARCNVHHHYDIDDRIYSLFLDPDRQYSCAYFESERQNLEQAQLAKKRHIAAKLLVPTGASVLDIGSGWGGLALYLADLYKAHVTGLTLSTEQLKVAERRADEKGLKSHVCFRLQDYRAQSDTFDRVVSVGMFEHVGRRNYDTFFKVISGSLKPDGIALLHSIGRLDGQSATNPWIAKYIFPGGHIPSLGEVLPAVEKSGLIVTDIEILRLHYADTLAAWRDRFFAHRAEATTILGERFCRMWEFYLAGAEAGFRHGGLMVFQMQLAKKIDTVPRTRTYIAEEESRLQSLDQGAAERATPMRLIHSR</sequence>
<dbReference type="eggNOG" id="COG2230">
    <property type="taxonomic scope" value="Bacteria"/>
</dbReference>
<gene>
    <name evidence="6" type="ORF">HYPDE_34828</name>
</gene>
<dbReference type="CDD" id="cd02440">
    <property type="entry name" value="AdoMet_MTases"/>
    <property type="match status" value="1"/>
</dbReference>
<dbReference type="GO" id="GO:0006629">
    <property type="term" value="P:lipid metabolic process"/>
    <property type="evidence" value="ECO:0007669"/>
    <property type="project" value="UniProtKB-KW"/>
</dbReference>
<dbReference type="SUPFAM" id="SSF53335">
    <property type="entry name" value="S-adenosyl-L-methionine-dependent methyltransferases"/>
    <property type="match status" value="1"/>
</dbReference>
<keyword evidence="2" id="KW-0489">Methyltransferase</keyword>
<protein>
    <submittedName>
        <fullName evidence="6">Cyclopropane-fatty-acyl-phospholipid synthase</fullName>
    </submittedName>
</protein>
<evidence type="ECO:0000256" key="3">
    <source>
        <dbReference type="ARBA" id="ARBA00022679"/>
    </source>
</evidence>
<dbReference type="AlphaFoldDB" id="N0B8P6"/>
<keyword evidence="5" id="KW-0443">Lipid metabolism</keyword>
<dbReference type="KEGG" id="hdt:HYPDE_34828"/>
<proteinExistence type="inferred from homology"/>
<reference evidence="6 7" key="1">
    <citation type="journal article" date="2013" name="Genome Announc.">
        <title>Genome sequences for three denitrifying bacterial strains isolated from a uranium- and nitrate-contaminated subsurface environment.</title>
        <authorList>
            <person name="Venkatramanan R."/>
            <person name="Prakash O."/>
            <person name="Woyke T."/>
            <person name="Chain P."/>
            <person name="Goodwin L.A."/>
            <person name="Watson D."/>
            <person name="Brooks S."/>
            <person name="Kostka J.E."/>
            <person name="Green S.J."/>
        </authorList>
    </citation>
    <scope>NUCLEOTIDE SEQUENCE [LARGE SCALE GENOMIC DNA]</scope>
    <source>
        <strain evidence="6 7">1NES1</strain>
    </source>
</reference>
<dbReference type="Gene3D" id="3.40.50.150">
    <property type="entry name" value="Vaccinia Virus protein VP39"/>
    <property type="match status" value="1"/>
</dbReference>
<evidence type="ECO:0000313" key="6">
    <source>
        <dbReference type="EMBL" id="AGK58637.1"/>
    </source>
</evidence>
<keyword evidence="3" id="KW-0808">Transferase</keyword>
<dbReference type="Proteomes" id="UP000005952">
    <property type="component" value="Chromosome"/>
</dbReference>
<evidence type="ECO:0000256" key="4">
    <source>
        <dbReference type="ARBA" id="ARBA00022691"/>
    </source>
</evidence>
<evidence type="ECO:0000313" key="7">
    <source>
        <dbReference type="Proteomes" id="UP000005952"/>
    </source>
</evidence>
<organism evidence="6 7">
    <name type="scientific">Hyphomicrobium denitrificans 1NES1</name>
    <dbReference type="NCBI Taxonomy" id="670307"/>
    <lineage>
        <taxon>Bacteria</taxon>
        <taxon>Pseudomonadati</taxon>
        <taxon>Pseudomonadota</taxon>
        <taxon>Alphaproteobacteria</taxon>
        <taxon>Hyphomicrobiales</taxon>
        <taxon>Hyphomicrobiaceae</taxon>
        <taxon>Hyphomicrobium</taxon>
    </lineage>
</organism>
<dbReference type="InterPro" id="IPR029063">
    <property type="entry name" value="SAM-dependent_MTases_sf"/>
</dbReference>
<evidence type="ECO:0000256" key="5">
    <source>
        <dbReference type="ARBA" id="ARBA00023098"/>
    </source>
</evidence>
<dbReference type="GO" id="GO:0032259">
    <property type="term" value="P:methylation"/>
    <property type="evidence" value="ECO:0007669"/>
    <property type="project" value="UniProtKB-KW"/>
</dbReference>
<dbReference type="PANTHER" id="PTHR43667:SF1">
    <property type="entry name" value="CYCLOPROPANE-FATTY-ACYL-PHOSPHOLIPID SYNTHASE"/>
    <property type="match status" value="1"/>
</dbReference>